<keyword evidence="2" id="KW-1185">Reference proteome</keyword>
<name>A0ABX2C5V9_9BRAD</name>
<evidence type="ECO:0000313" key="1">
    <source>
        <dbReference type="EMBL" id="NPU63677.1"/>
    </source>
</evidence>
<protein>
    <recommendedName>
        <fullName evidence="3">Integrase DNA-binding domain-containing protein</fullName>
    </recommendedName>
</protein>
<dbReference type="Proteomes" id="UP000886476">
    <property type="component" value="Unassembled WGS sequence"/>
</dbReference>
<dbReference type="EMBL" id="JABFDN010000001">
    <property type="protein sequence ID" value="NPU63677.1"/>
    <property type="molecule type" value="Genomic_DNA"/>
</dbReference>
<comment type="caution">
    <text evidence="1">The sequence shown here is derived from an EMBL/GenBank/DDBJ whole genome shotgun (WGS) entry which is preliminary data.</text>
</comment>
<evidence type="ECO:0008006" key="3">
    <source>
        <dbReference type="Google" id="ProtNLM"/>
    </source>
</evidence>
<proteinExistence type="predicted"/>
<reference evidence="1" key="1">
    <citation type="submission" date="2020-05" db="EMBL/GenBank/DDBJ databases">
        <title>Nod-independent and nitrogen-fixing Bradyrhizobium aeschynomene sp. nov. isolated from nodules of Aeschynomene indica.</title>
        <authorList>
            <person name="Zhang Z."/>
        </authorList>
    </citation>
    <scope>NUCLEOTIDE SEQUENCE</scope>
    <source>
        <strain evidence="1">83012</strain>
    </source>
</reference>
<accession>A0ABX2C5V9</accession>
<sequence length="426" mass="50120">MVERSRLTSQIVDNSVCPIGGERWIADTEVPGFGLRLWRTKHSCNKAFALRVSDPKGRMVRRTYNPKCAWQAAFDRTDPPSSNLGRFLNEAREWAEDEIARIKGRPTKAEADWEERKSTGAVVRKLTLETAASSILKGLYAKGRSERYKDRLDKLFALYVPQKIKHVELGQLDPVEVARTLVQLPTSDGNIRTLRSFISQIMERGASFAGNFVEFHDEFAREFSSQWAKVRQVQYPELNELSTEKYETIFKVLETEDELWQQALAIRLYFAFRRPLCRVTQGSWRQIYGGFWYPYWPDEKAFWFECRESITNELKSQLNRIAELVKRDFVRSTLWFPSHHNRNGKPTSPIQSVEHMWRIALKRASMRYYPLREFSRSYREFNNPSYYLGFIRQYGATFRESQNEAKLSTILTQRRKTNVCQYFTDE</sequence>
<dbReference type="RefSeq" id="WP_172108338.1">
    <property type="nucleotide sequence ID" value="NZ_JABFDN010000001.1"/>
</dbReference>
<gene>
    <name evidence="1" type="ORF">HL667_01560</name>
</gene>
<organism evidence="1 2">
    <name type="scientific">Bradyrhizobium aeschynomenes</name>
    <dbReference type="NCBI Taxonomy" id="2734909"/>
    <lineage>
        <taxon>Bacteria</taxon>
        <taxon>Pseudomonadati</taxon>
        <taxon>Pseudomonadota</taxon>
        <taxon>Alphaproteobacteria</taxon>
        <taxon>Hyphomicrobiales</taxon>
        <taxon>Nitrobacteraceae</taxon>
        <taxon>Bradyrhizobium</taxon>
    </lineage>
</organism>
<evidence type="ECO:0000313" key="2">
    <source>
        <dbReference type="Proteomes" id="UP000886476"/>
    </source>
</evidence>